<evidence type="ECO:0000313" key="6">
    <source>
        <dbReference type="EMBL" id="CAI4005301.1"/>
    </source>
</evidence>
<dbReference type="PANTHER" id="PTHR42256:SF1">
    <property type="entry name" value="FE2OG DIOXYGENASE DOMAIN-CONTAINING PROTEIN"/>
    <property type="match status" value="1"/>
</dbReference>
<dbReference type="InterPro" id="IPR036855">
    <property type="entry name" value="Znf_CCCH_sf"/>
</dbReference>
<protein>
    <submittedName>
        <fullName evidence="8">C3H1-type domain-containing protein</fullName>
    </submittedName>
</protein>
<dbReference type="Gene3D" id="4.10.1000.10">
    <property type="entry name" value="Zinc finger, CCCH-type"/>
    <property type="match status" value="1"/>
</dbReference>
<dbReference type="PROSITE" id="PS50103">
    <property type="entry name" value="ZF_C3H1"/>
    <property type="match status" value="1"/>
</dbReference>
<dbReference type="Proteomes" id="UP001152797">
    <property type="component" value="Unassembled WGS sequence"/>
</dbReference>
<reference evidence="6" key="1">
    <citation type="submission" date="2022-10" db="EMBL/GenBank/DDBJ databases">
        <authorList>
            <person name="Chen Y."/>
            <person name="Dougan E. K."/>
            <person name="Chan C."/>
            <person name="Rhodes N."/>
            <person name="Thang M."/>
        </authorList>
    </citation>
    <scope>NUCLEOTIDE SEQUENCE</scope>
</reference>
<accession>A0A9P1D8Q5</accession>
<evidence type="ECO:0000259" key="5">
    <source>
        <dbReference type="PROSITE" id="PS50103"/>
    </source>
</evidence>
<dbReference type="OrthoDB" id="445341at2759"/>
<proteinExistence type="predicted"/>
<evidence type="ECO:0000256" key="2">
    <source>
        <dbReference type="ARBA" id="ARBA00022771"/>
    </source>
</evidence>
<feature type="domain" description="C3H1-type" evidence="5">
    <location>
        <begin position="214"/>
        <end position="241"/>
    </location>
</feature>
<dbReference type="PANTHER" id="PTHR42256">
    <property type="entry name" value="OXOGLUTARATE/IRON-DEPENDENT DIOXYGENASE"/>
    <property type="match status" value="1"/>
</dbReference>
<dbReference type="SUPFAM" id="SSF51197">
    <property type="entry name" value="Clavaminate synthase-like"/>
    <property type="match status" value="1"/>
</dbReference>
<keyword evidence="9" id="KW-1185">Reference proteome</keyword>
<evidence type="ECO:0000256" key="3">
    <source>
        <dbReference type="ARBA" id="ARBA00022833"/>
    </source>
</evidence>
<dbReference type="SUPFAM" id="SSF90229">
    <property type="entry name" value="CCCH zinc finger"/>
    <property type="match status" value="1"/>
</dbReference>
<evidence type="ECO:0000256" key="4">
    <source>
        <dbReference type="PROSITE-ProRule" id="PRU00723"/>
    </source>
</evidence>
<dbReference type="InterPro" id="IPR037151">
    <property type="entry name" value="AlkB-like_sf"/>
</dbReference>
<keyword evidence="3 4" id="KW-0862">Zinc</keyword>
<gene>
    <name evidence="6" type="ORF">C1SCF055_LOCUS31036</name>
</gene>
<keyword evidence="1 4" id="KW-0479">Metal-binding</keyword>
<dbReference type="EMBL" id="CAMXCT030003599">
    <property type="protein sequence ID" value="CAL4792613.1"/>
    <property type="molecule type" value="Genomic_DNA"/>
</dbReference>
<feature type="zinc finger region" description="C3H1-type" evidence="4">
    <location>
        <begin position="214"/>
        <end position="241"/>
    </location>
</feature>
<dbReference type="InterPro" id="IPR000571">
    <property type="entry name" value="Znf_CCCH"/>
</dbReference>
<evidence type="ECO:0000256" key="1">
    <source>
        <dbReference type="ARBA" id="ARBA00022723"/>
    </source>
</evidence>
<dbReference type="EMBL" id="CAMXCT010003599">
    <property type="protein sequence ID" value="CAI4005301.1"/>
    <property type="molecule type" value="Genomic_DNA"/>
</dbReference>
<dbReference type="InterPro" id="IPR041367">
    <property type="entry name" value="Znf-CCCH_4"/>
</dbReference>
<dbReference type="AlphaFoldDB" id="A0A9P1D8Q5"/>
<comment type="caution">
    <text evidence="6">The sequence shown here is derived from an EMBL/GenBank/DDBJ whole genome shotgun (WGS) entry which is preliminary data.</text>
</comment>
<dbReference type="Pfam" id="PF18044">
    <property type="entry name" value="zf-CCCH_4"/>
    <property type="match status" value="1"/>
</dbReference>
<organism evidence="6">
    <name type="scientific">Cladocopium goreaui</name>
    <dbReference type="NCBI Taxonomy" id="2562237"/>
    <lineage>
        <taxon>Eukaryota</taxon>
        <taxon>Sar</taxon>
        <taxon>Alveolata</taxon>
        <taxon>Dinophyceae</taxon>
        <taxon>Suessiales</taxon>
        <taxon>Symbiodiniaceae</taxon>
        <taxon>Cladocopium</taxon>
    </lineage>
</organism>
<evidence type="ECO:0000313" key="7">
    <source>
        <dbReference type="EMBL" id="CAL1158676.1"/>
    </source>
</evidence>
<dbReference type="Gene3D" id="2.60.120.590">
    <property type="entry name" value="Alpha-ketoglutarate-dependent dioxygenase AlkB-like"/>
    <property type="match status" value="1"/>
</dbReference>
<dbReference type="SMART" id="SM00356">
    <property type="entry name" value="ZnF_C3H1"/>
    <property type="match status" value="1"/>
</dbReference>
<evidence type="ECO:0000313" key="9">
    <source>
        <dbReference type="Proteomes" id="UP001152797"/>
    </source>
</evidence>
<sequence length="247" mass="27786">MRIHVGLPGGSYGRTLTGDDVLIVPELLCAQEELSLYHSIVQEIQSAQEEGVKDTKWASWKDGCHLINKAPECSEAYRTAVAKIIAYFRISEASVYSRFNWYVNGADWKPLHHDTAAFSQRRLGKQNITVGVSLGGERELVFRHVQHGTLAYFPQPNGMAFSFGRRININWKHGINALPVEKHQQLGRISIILWGWSDLVDEDPGDPGAVPKAEAFQRSCRQFQKGKCTYGDRCKFTHVDEPAETAM</sequence>
<keyword evidence="2 4" id="KW-0863">Zinc-finger</keyword>
<dbReference type="GO" id="GO:0008270">
    <property type="term" value="F:zinc ion binding"/>
    <property type="evidence" value="ECO:0007669"/>
    <property type="project" value="UniProtKB-KW"/>
</dbReference>
<reference evidence="7" key="2">
    <citation type="submission" date="2024-04" db="EMBL/GenBank/DDBJ databases">
        <authorList>
            <person name="Chen Y."/>
            <person name="Shah S."/>
            <person name="Dougan E. K."/>
            <person name="Thang M."/>
            <person name="Chan C."/>
        </authorList>
    </citation>
    <scope>NUCLEOTIDE SEQUENCE [LARGE SCALE GENOMIC DNA]</scope>
</reference>
<dbReference type="EMBL" id="CAMXCT020003599">
    <property type="protein sequence ID" value="CAL1158676.1"/>
    <property type="molecule type" value="Genomic_DNA"/>
</dbReference>
<name>A0A9P1D8Q5_9DINO</name>
<evidence type="ECO:0000313" key="8">
    <source>
        <dbReference type="EMBL" id="CAL4792613.1"/>
    </source>
</evidence>